<evidence type="ECO:0000256" key="1">
    <source>
        <dbReference type="SAM" id="Phobius"/>
    </source>
</evidence>
<gene>
    <name evidence="3" type="ORF">NITUZ_40083</name>
</gene>
<evidence type="ECO:0000313" key="4">
    <source>
        <dbReference type="Proteomes" id="UP000018159"/>
    </source>
</evidence>
<dbReference type="Proteomes" id="UP000018159">
    <property type="component" value="Unassembled WGS sequence"/>
</dbReference>
<keyword evidence="4" id="KW-1185">Reference proteome</keyword>
<dbReference type="Pfam" id="PF14285">
    <property type="entry name" value="DUF4367"/>
    <property type="match status" value="1"/>
</dbReference>
<sequence>MRSEKMNKKTIGIISSGLAATTLIVFFVAYGLELPQEQSQKENGLVPSDVPFLSIAPKIPVSTQEEAATKTSQKVSFPTYLPTGYKIQRASVAEDIKSTIIMASSQPITPETTIGEFTFKQKGITIYMEPLGDTFNEKEWTNLWIEDNTGRQITVNGFNGVISDAKQIKRFDETIDEPARLVLFKDGLMISLKAMLPSEELVKIAESL</sequence>
<evidence type="ECO:0000259" key="2">
    <source>
        <dbReference type="Pfam" id="PF14285"/>
    </source>
</evidence>
<accession>V6ATE2</accession>
<organism evidence="3 4">
    <name type="scientific">Candidatus Nitrosotenuis uzonensis</name>
    <dbReference type="NCBI Taxonomy" id="1407055"/>
    <lineage>
        <taxon>Archaea</taxon>
        <taxon>Nitrososphaerota</taxon>
        <taxon>Candidatus Nitrosotenuis</taxon>
    </lineage>
</organism>
<dbReference type="EMBL" id="CBTY010000009">
    <property type="protein sequence ID" value="CDI05917.1"/>
    <property type="molecule type" value="Genomic_DNA"/>
</dbReference>
<protein>
    <recommendedName>
        <fullName evidence="2">DUF4367 domain-containing protein</fullName>
    </recommendedName>
</protein>
<dbReference type="InterPro" id="IPR025377">
    <property type="entry name" value="DUF4367"/>
</dbReference>
<reference evidence="3 4" key="1">
    <citation type="journal article" date="2013" name="PLoS ONE">
        <title>Enrichment and Genome Sequence of the Group I.1a Ammonia-Oxidizing Archaeon ?Ca. Nitrosotenuis uzonensis? Representing a Clade Globally.</title>
        <authorList>
            <person name="Lebedeva E.V."/>
            <person name="Hatzenpichler R."/>
            <person name="Pelletier E."/>
            <person name="Schuster N."/>
            <person name="Hauzmayer S."/>
            <person name="Bulaev A."/>
            <person name="Grigor'eva N.V."/>
            <person name="Galushko A."/>
            <person name="Schmid M."/>
            <person name="Palatinszky M."/>
            <person name="Le Paslier D."/>
            <person name="Daims H."/>
            <person name="Wagner M."/>
        </authorList>
    </citation>
    <scope>NUCLEOTIDE SEQUENCE [LARGE SCALE GENOMIC DNA]</scope>
    <source>
        <strain evidence="3 4">N4</strain>
    </source>
</reference>
<feature type="domain" description="DUF4367" evidence="2">
    <location>
        <begin position="78"/>
        <end position="208"/>
    </location>
</feature>
<evidence type="ECO:0000313" key="3">
    <source>
        <dbReference type="EMBL" id="CDI05917.1"/>
    </source>
</evidence>
<keyword evidence="1" id="KW-0472">Membrane</keyword>
<proteinExistence type="predicted"/>
<comment type="caution">
    <text evidence="3">The sequence shown here is derived from an EMBL/GenBank/DDBJ whole genome shotgun (WGS) entry which is preliminary data.</text>
</comment>
<dbReference type="STRING" id="1407055.NITUZ_40083"/>
<dbReference type="AlphaFoldDB" id="V6ATE2"/>
<keyword evidence="1" id="KW-1133">Transmembrane helix</keyword>
<keyword evidence="1" id="KW-0812">Transmembrane</keyword>
<feature type="transmembrane region" description="Helical" evidence="1">
    <location>
        <begin position="12"/>
        <end position="32"/>
    </location>
</feature>
<name>V6ATE2_9ARCH</name>